<name>A0A0D7B691_9AGAR</name>
<dbReference type="Proteomes" id="UP000054007">
    <property type="component" value="Unassembled WGS sequence"/>
</dbReference>
<reference evidence="1 2" key="1">
    <citation type="journal article" date="2015" name="Fungal Genet. Biol.">
        <title>Evolution of novel wood decay mechanisms in Agaricales revealed by the genome sequences of Fistulina hepatica and Cylindrobasidium torrendii.</title>
        <authorList>
            <person name="Floudas D."/>
            <person name="Held B.W."/>
            <person name="Riley R."/>
            <person name="Nagy L.G."/>
            <person name="Koehler G."/>
            <person name="Ransdell A.S."/>
            <person name="Younus H."/>
            <person name="Chow J."/>
            <person name="Chiniquy J."/>
            <person name="Lipzen A."/>
            <person name="Tritt A."/>
            <person name="Sun H."/>
            <person name="Haridas S."/>
            <person name="LaButti K."/>
            <person name="Ohm R.A."/>
            <person name="Kues U."/>
            <person name="Blanchette R.A."/>
            <person name="Grigoriev I.V."/>
            <person name="Minto R.E."/>
            <person name="Hibbett D.S."/>
        </authorList>
    </citation>
    <scope>NUCLEOTIDE SEQUENCE [LARGE SCALE GENOMIC DNA]</scope>
    <source>
        <strain evidence="1 2">FP15055 ss-10</strain>
    </source>
</reference>
<dbReference type="AlphaFoldDB" id="A0A0D7B691"/>
<organism evidence="1 2">
    <name type="scientific">Cylindrobasidium torrendii FP15055 ss-10</name>
    <dbReference type="NCBI Taxonomy" id="1314674"/>
    <lineage>
        <taxon>Eukaryota</taxon>
        <taxon>Fungi</taxon>
        <taxon>Dikarya</taxon>
        <taxon>Basidiomycota</taxon>
        <taxon>Agaricomycotina</taxon>
        <taxon>Agaricomycetes</taxon>
        <taxon>Agaricomycetidae</taxon>
        <taxon>Agaricales</taxon>
        <taxon>Marasmiineae</taxon>
        <taxon>Physalacriaceae</taxon>
        <taxon>Cylindrobasidium</taxon>
    </lineage>
</organism>
<gene>
    <name evidence="1" type="ORF">CYLTODRAFT_423753</name>
</gene>
<dbReference type="EMBL" id="KN880566">
    <property type="protein sequence ID" value="KIY66088.1"/>
    <property type="molecule type" value="Genomic_DNA"/>
</dbReference>
<accession>A0A0D7B691</accession>
<sequence length="66" mass="7683">MVRRPCVCMHRPLGEGIVRAAYRWSAVGPQQGHEDEEDAFVRDFLSRDAMNVSYKCWVTAGRWTPW</sequence>
<evidence type="ECO:0000313" key="1">
    <source>
        <dbReference type="EMBL" id="KIY66088.1"/>
    </source>
</evidence>
<protein>
    <submittedName>
        <fullName evidence="1">Uncharacterized protein</fullName>
    </submittedName>
</protein>
<keyword evidence="2" id="KW-1185">Reference proteome</keyword>
<evidence type="ECO:0000313" key="2">
    <source>
        <dbReference type="Proteomes" id="UP000054007"/>
    </source>
</evidence>
<proteinExistence type="predicted"/>